<feature type="region of interest" description="Disordered" evidence="1">
    <location>
        <begin position="959"/>
        <end position="1008"/>
    </location>
</feature>
<feature type="region of interest" description="Disordered" evidence="1">
    <location>
        <begin position="1070"/>
        <end position="1102"/>
    </location>
</feature>
<sequence length="1183" mass="131902">MLNENQEDTWNTTLDDVIQLDSPEDKHVGGSVVRLPGIREDATPCTPNRSEQIHQELVYTGITLVGAPTTPTGNRKGVSGTPPSTTLSSLSTPQESQNSTKMSLQTPSTPRIDISRASSSSHQDSRDSTPERELFDGQGHGGAKLGLAFEEEGALDLRSSTEELDFHDPQEKLKYQKTRPQSPCQQDSSLCHRKDSQSSEIGLLSISGRTSRLSSIGSQGSAHSRVSNVSHLSIVSSQSGRSPSPHKMLLETSFCGHKSPVLTQQLTEQLGTKIDSDVLEKLLLSRKHDPREAILAEGIVMDVNSKGENKRKPPERLVRKNIANTKANITITVDKPGISDSANEKPKLPRTFVSPSGVEYIYIPLKGPLPPDEKKDVVQKPKSASVTQSRPAQNKSKELNKNKSKSACSSPSVQKPIVSPLSPSIHSDEPKYIRIKLKPDYMYENEPSSSSEVHKPDCLNLEQVIKKRSFTSGVKEPQIETVTVEKSVKSLTETPTDSPKLSRRKIIKDANTNKTPSPSLSRRSSFTSLFKSKETIVSPESPTVPGLKRKNTLSGILKDASDNILEKTRSRSKSRERDKSSVSTLPSSSESIDSNKSKQKSVLSIFKPKKSTKLKSNQDRSSPEIAHSLDGISNVEFKFNNEKYEKYYETPLQGESIRIPLHSPTHYEEKSILQELKSSSQDSQETVIDTTKRSEPDKDEDKNSKRQFSTSSENLVFTTELGSNNDVFTTKLPKEKQTKKTSNDVKHEITHNGVVPEFLREKRSLTIDKSVTLNEIKKITENGTKETKIVKTESLNLSKITTGSTSVECSKDVVLKELGEGSKRLKKSIMGSLTTEERNSSESEKDSELDYLKTKKEENKSEEFVEPERKGLVLQQDSFDDELPYIPTTLPLERSVAVPIVPVKQRGTFEMKTYPIERPRSTTPINLSTLEDYCEDVMGAINSENITKAIEKLKISLPKDESVDRSTKTKSPRKPGSNWFTFSDKGQKHPSPTQDADITPPPLPPKGVQKEWINFEEIPERRKPPRRIQTIPSRGTIEVPESVLQDNVVYSYVNPEDCKCECHGIAREREQQNRQQEEPIRVQEDEVPLLDDEPVEDEKSTQENIDRIKVDIQTYDRRSIISDSSLDLSMSLEQQETSIQLEPSLRTPFTGDLGISSNRSSIVSQDEPQSPDVMSPNAFPKTS</sequence>
<feature type="compositionally biased region" description="Polar residues" evidence="1">
    <location>
        <begin position="1155"/>
        <end position="1168"/>
    </location>
</feature>
<reference evidence="3" key="1">
    <citation type="submission" date="2023-01" db="EMBL/GenBank/DDBJ databases">
        <title>Key to firefly adult light organ development and bioluminescence: homeobox transcription factors regulate luciferase expression and transportation to peroxisome.</title>
        <authorList>
            <person name="Fu X."/>
        </authorList>
    </citation>
    <scope>NUCLEOTIDE SEQUENCE [LARGE SCALE GENOMIC DNA]</scope>
</reference>
<feature type="compositionally biased region" description="Polar residues" evidence="1">
    <location>
        <begin position="489"/>
        <end position="499"/>
    </location>
</feature>
<feature type="compositionally biased region" description="Low complexity" evidence="1">
    <location>
        <begin position="514"/>
        <end position="530"/>
    </location>
</feature>
<feature type="compositionally biased region" description="Low complexity" evidence="1">
    <location>
        <begin position="81"/>
        <end position="93"/>
    </location>
</feature>
<evidence type="ECO:0000313" key="3">
    <source>
        <dbReference type="Proteomes" id="UP001353858"/>
    </source>
</evidence>
<dbReference type="AlphaFoldDB" id="A0AAN7SM18"/>
<feature type="region of interest" description="Disordered" evidence="1">
    <location>
        <begin position="1138"/>
        <end position="1183"/>
    </location>
</feature>
<organism evidence="2 3">
    <name type="scientific">Aquatica leii</name>
    <dbReference type="NCBI Taxonomy" id="1421715"/>
    <lineage>
        <taxon>Eukaryota</taxon>
        <taxon>Metazoa</taxon>
        <taxon>Ecdysozoa</taxon>
        <taxon>Arthropoda</taxon>
        <taxon>Hexapoda</taxon>
        <taxon>Insecta</taxon>
        <taxon>Pterygota</taxon>
        <taxon>Neoptera</taxon>
        <taxon>Endopterygota</taxon>
        <taxon>Coleoptera</taxon>
        <taxon>Polyphaga</taxon>
        <taxon>Elateriformia</taxon>
        <taxon>Elateroidea</taxon>
        <taxon>Lampyridae</taxon>
        <taxon>Luciolinae</taxon>
        <taxon>Aquatica</taxon>
    </lineage>
</organism>
<proteinExistence type="predicted"/>
<comment type="caution">
    <text evidence="2">The sequence shown here is derived from an EMBL/GenBank/DDBJ whole genome shotgun (WGS) entry which is preliminary data.</text>
</comment>
<keyword evidence="3" id="KW-1185">Reference proteome</keyword>
<name>A0AAN7SM18_9COLE</name>
<feature type="compositionally biased region" description="Low complexity" evidence="1">
    <location>
        <begin position="111"/>
        <end position="122"/>
    </location>
</feature>
<evidence type="ECO:0000256" key="1">
    <source>
        <dbReference type="SAM" id="MobiDB-lite"/>
    </source>
</evidence>
<feature type="compositionally biased region" description="Acidic residues" evidence="1">
    <location>
        <begin position="1085"/>
        <end position="1096"/>
    </location>
</feature>
<accession>A0AAN7SM18</accession>
<dbReference type="EMBL" id="JARPUR010000001">
    <property type="protein sequence ID" value="KAK4886634.1"/>
    <property type="molecule type" value="Genomic_DNA"/>
</dbReference>
<feature type="compositionally biased region" description="Basic and acidic residues" evidence="1">
    <location>
        <begin position="559"/>
        <end position="580"/>
    </location>
</feature>
<feature type="compositionally biased region" description="Low complexity" evidence="1">
    <location>
        <begin position="581"/>
        <end position="594"/>
    </location>
</feature>
<feature type="compositionally biased region" description="Polar residues" evidence="1">
    <location>
        <begin position="94"/>
        <end position="109"/>
    </location>
</feature>
<feature type="region of interest" description="Disordered" evidence="1">
    <location>
        <begin position="173"/>
        <end position="196"/>
    </location>
</feature>
<feature type="compositionally biased region" description="Basic and acidic residues" evidence="1">
    <location>
        <begin position="1070"/>
        <end position="1084"/>
    </location>
</feature>
<feature type="compositionally biased region" description="Basic and acidic residues" evidence="1">
    <location>
        <begin position="835"/>
        <end position="864"/>
    </location>
</feature>
<protein>
    <submittedName>
        <fullName evidence="2">Uncharacterized protein</fullName>
    </submittedName>
</protein>
<feature type="compositionally biased region" description="Polar residues" evidence="1">
    <location>
        <begin position="382"/>
        <end position="393"/>
    </location>
</feature>
<feature type="region of interest" description="Disordered" evidence="1">
    <location>
        <begin position="65"/>
        <end position="143"/>
    </location>
</feature>
<feature type="compositionally biased region" description="Polar residues" evidence="1">
    <location>
        <begin position="676"/>
        <end position="689"/>
    </location>
</feature>
<feature type="region of interest" description="Disordered" evidence="1">
    <location>
        <begin position="487"/>
        <end position="627"/>
    </location>
</feature>
<feature type="region of interest" description="Disordered" evidence="1">
    <location>
        <begin position="831"/>
        <end position="864"/>
    </location>
</feature>
<feature type="region of interest" description="Disordered" evidence="1">
    <location>
        <begin position="371"/>
        <end position="429"/>
    </location>
</feature>
<feature type="region of interest" description="Disordered" evidence="1">
    <location>
        <begin position="674"/>
        <end position="713"/>
    </location>
</feature>
<feature type="compositionally biased region" description="Polar residues" evidence="1">
    <location>
        <begin position="178"/>
        <end position="189"/>
    </location>
</feature>
<feature type="compositionally biased region" description="Basic and acidic residues" evidence="1">
    <location>
        <begin position="123"/>
        <end position="135"/>
    </location>
</feature>
<dbReference type="Proteomes" id="UP001353858">
    <property type="component" value="Unassembled WGS sequence"/>
</dbReference>
<evidence type="ECO:0000313" key="2">
    <source>
        <dbReference type="EMBL" id="KAK4886634.1"/>
    </source>
</evidence>
<feature type="compositionally biased region" description="Basic and acidic residues" evidence="1">
    <location>
        <begin position="690"/>
        <end position="704"/>
    </location>
</feature>
<gene>
    <name evidence="2" type="ORF">RN001_002905</name>
</gene>